<dbReference type="GO" id="GO:0005524">
    <property type="term" value="F:ATP binding"/>
    <property type="evidence" value="ECO:0007669"/>
    <property type="project" value="UniProtKB-UniRule"/>
</dbReference>
<feature type="compositionally biased region" description="Basic and acidic residues" evidence="8">
    <location>
        <begin position="7"/>
        <end position="23"/>
    </location>
</feature>
<dbReference type="EC" id="2.7.11.1" evidence="1"/>
<feature type="region of interest" description="Disordered" evidence="8">
    <location>
        <begin position="283"/>
        <end position="303"/>
    </location>
</feature>
<dbReference type="RefSeq" id="WP_014909455.1">
    <property type="nucleotide sequence ID" value="NZ_JBEXQM010000036.1"/>
</dbReference>
<feature type="domain" description="Protein kinase" evidence="9">
    <location>
        <begin position="28"/>
        <end position="290"/>
    </location>
</feature>
<evidence type="ECO:0000256" key="2">
    <source>
        <dbReference type="ARBA" id="ARBA00022527"/>
    </source>
</evidence>
<feature type="region of interest" description="Disordered" evidence="8">
    <location>
        <begin position="340"/>
        <end position="365"/>
    </location>
</feature>
<dbReference type="GO" id="GO:0004674">
    <property type="term" value="F:protein serine/threonine kinase activity"/>
    <property type="evidence" value="ECO:0007669"/>
    <property type="project" value="UniProtKB-KW"/>
</dbReference>
<evidence type="ECO:0000256" key="3">
    <source>
        <dbReference type="ARBA" id="ARBA00022679"/>
    </source>
</evidence>
<evidence type="ECO:0000256" key="8">
    <source>
        <dbReference type="SAM" id="MobiDB-lite"/>
    </source>
</evidence>
<evidence type="ECO:0000313" key="10">
    <source>
        <dbReference type="EMBL" id="MYR34247.1"/>
    </source>
</evidence>
<keyword evidence="5 10" id="KW-0418">Kinase</keyword>
<evidence type="ECO:0000256" key="4">
    <source>
        <dbReference type="ARBA" id="ARBA00022741"/>
    </source>
</evidence>
<dbReference type="SUPFAM" id="SSF56112">
    <property type="entry name" value="Protein kinase-like (PK-like)"/>
    <property type="match status" value="1"/>
</dbReference>
<dbReference type="PROSITE" id="PS00108">
    <property type="entry name" value="PROTEIN_KINASE_ST"/>
    <property type="match status" value="1"/>
</dbReference>
<evidence type="ECO:0000256" key="7">
    <source>
        <dbReference type="PROSITE-ProRule" id="PRU10141"/>
    </source>
</evidence>
<feature type="region of interest" description="Disordered" evidence="8">
    <location>
        <begin position="1"/>
        <end position="23"/>
    </location>
</feature>
<dbReference type="InterPro" id="IPR011009">
    <property type="entry name" value="Kinase-like_dom_sf"/>
</dbReference>
<dbReference type="CDD" id="cd14014">
    <property type="entry name" value="STKc_PknB_like"/>
    <property type="match status" value="1"/>
</dbReference>
<dbReference type="PROSITE" id="PS00107">
    <property type="entry name" value="PROTEIN_KINASE_ATP"/>
    <property type="match status" value="1"/>
</dbReference>
<dbReference type="Gene3D" id="1.10.510.10">
    <property type="entry name" value="Transferase(Phosphotransferase) domain 1"/>
    <property type="match status" value="1"/>
</dbReference>
<feature type="binding site" evidence="7">
    <location>
        <position position="57"/>
    </location>
    <ligand>
        <name>ATP</name>
        <dbReference type="ChEBI" id="CHEBI:30616"/>
    </ligand>
</feature>
<proteinExistence type="predicted"/>
<name>A0A7K2IWM0_9ACTN</name>
<dbReference type="PANTHER" id="PTHR43289:SF6">
    <property type="entry name" value="SERINE_THREONINE-PROTEIN KINASE NEKL-3"/>
    <property type="match status" value="1"/>
</dbReference>
<accession>A0A7K2IWM0</accession>
<dbReference type="Proteomes" id="UP000467124">
    <property type="component" value="Unassembled WGS sequence"/>
</dbReference>
<sequence>MTPTDPFDPRRPTEDLSRSGRQRFTDRYEIRDELGSGAMGTVWRAHDTRLDREVAIKEVHLPDGMPPRERERARARMIREARAAARVPHPSVVTVHDVLEVDGVPFIVMELLSGESLRDRLARSGPLSETEVERMARPLLGALWAAHRVGVVHRDVKPANIMLVDGGTRPVLTDFGIANLPDHGGTALTGTGTVLGTAAYAAPERLEDEDAGPISDLWSLGATLFAALAGESPFKRETLTSTLTAVLTMPIPPPPARGRLSEVVSGLLARDPRARLVPERALALLDSPAPSTSPTPVPPPPSGRRDLRAPLWIGSVALVLLSLGGLTAWSLLPDREAEGEAAVDVSDVESPSPTPSASEEVGTVSREDVPEGFVRFRDRRVELLVPEDWEAREAEQEGASGNTRLAGYEFDTGVETGTATVLVNRYDLPLYDAEAAVLRMEELLEGDDSFDEVERLALDVTPERDGVDSAVYEVLFRHEEREVPERWMFTREMTRHGGSMSYRVSLNFPAELREEYRDDFEVVLDSFTPLTDDEGDETE</sequence>
<keyword evidence="2" id="KW-0723">Serine/threonine-protein kinase</keyword>
<dbReference type="PANTHER" id="PTHR43289">
    <property type="entry name" value="MITOGEN-ACTIVATED PROTEIN KINASE KINASE KINASE 20-RELATED"/>
    <property type="match status" value="1"/>
</dbReference>
<feature type="compositionally biased region" description="Pro residues" evidence="8">
    <location>
        <begin position="291"/>
        <end position="302"/>
    </location>
</feature>
<dbReference type="PROSITE" id="PS50011">
    <property type="entry name" value="PROTEIN_KINASE_DOM"/>
    <property type="match status" value="1"/>
</dbReference>
<feature type="compositionally biased region" description="Low complexity" evidence="8">
    <location>
        <begin position="349"/>
        <end position="360"/>
    </location>
</feature>
<dbReference type="AlphaFoldDB" id="A0A7K2IWM0"/>
<organism evidence="10 11">
    <name type="scientific">Nocardiopsis alba</name>
    <dbReference type="NCBI Taxonomy" id="53437"/>
    <lineage>
        <taxon>Bacteria</taxon>
        <taxon>Bacillati</taxon>
        <taxon>Actinomycetota</taxon>
        <taxon>Actinomycetes</taxon>
        <taxon>Streptosporangiales</taxon>
        <taxon>Nocardiopsidaceae</taxon>
        <taxon>Nocardiopsis</taxon>
    </lineage>
</organism>
<dbReference type="EMBL" id="WWHY01000001">
    <property type="protein sequence ID" value="MYR34247.1"/>
    <property type="molecule type" value="Genomic_DNA"/>
</dbReference>
<dbReference type="InterPro" id="IPR008271">
    <property type="entry name" value="Ser/Thr_kinase_AS"/>
</dbReference>
<dbReference type="InterPro" id="IPR017441">
    <property type="entry name" value="Protein_kinase_ATP_BS"/>
</dbReference>
<reference evidence="10 11" key="1">
    <citation type="journal article" date="2019" name="Nat. Commun.">
        <title>The antimicrobial potential of Streptomyces from insect microbiomes.</title>
        <authorList>
            <person name="Chevrette M.G."/>
            <person name="Carlson C.M."/>
            <person name="Ortega H.E."/>
            <person name="Thomas C."/>
            <person name="Ananiev G.E."/>
            <person name="Barns K.J."/>
            <person name="Book A.J."/>
            <person name="Cagnazzo J."/>
            <person name="Carlos C."/>
            <person name="Flanigan W."/>
            <person name="Grubbs K.J."/>
            <person name="Horn H.A."/>
            <person name="Hoffmann F.M."/>
            <person name="Klassen J.L."/>
            <person name="Knack J.J."/>
            <person name="Lewin G.R."/>
            <person name="McDonald B.R."/>
            <person name="Muller L."/>
            <person name="Melo W.G.P."/>
            <person name="Pinto-Tomas A.A."/>
            <person name="Schmitz A."/>
            <person name="Wendt-Pienkowski E."/>
            <person name="Wildman S."/>
            <person name="Zhao M."/>
            <person name="Zhang F."/>
            <person name="Bugni T.S."/>
            <person name="Andes D.R."/>
            <person name="Pupo M.T."/>
            <person name="Currie C.R."/>
        </authorList>
    </citation>
    <scope>NUCLEOTIDE SEQUENCE [LARGE SCALE GENOMIC DNA]</scope>
    <source>
        <strain evidence="10 11">SID5840</strain>
    </source>
</reference>
<gene>
    <name evidence="10" type="ORF">GTW20_18820</name>
</gene>
<dbReference type="Pfam" id="PF00069">
    <property type="entry name" value="Pkinase"/>
    <property type="match status" value="1"/>
</dbReference>
<keyword evidence="4 7" id="KW-0547">Nucleotide-binding</keyword>
<evidence type="ECO:0000313" key="11">
    <source>
        <dbReference type="Proteomes" id="UP000467124"/>
    </source>
</evidence>
<evidence type="ECO:0000256" key="5">
    <source>
        <dbReference type="ARBA" id="ARBA00022777"/>
    </source>
</evidence>
<comment type="caution">
    <text evidence="10">The sequence shown here is derived from an EMBL/GenBank/DDBJ whole genome shotgun (WGS) entry which is preliminary data.</text>
</comment>
<evidence type="ECO:0000256" key="1">
    <source>
        <dbReference type="ARBA" id="ARBA00012513"/>
    </source>
</evidence>
<keyword evidence="3" id="KW-0808">Transferase</keyword>
<dbReference type="Gene3D" id="3.30.200.20">
    <property type="entry name" value="Phosphorylase Kinase, domain 1"/>
    <property type="match status" value="1"/>
</dbReference>
<evidence type="ECO:0000259" key="9">
    <source>
        <dbReference type="PROSITE" id="PS50011"/>
    </source>
</evidence>
<evidence type="ECO:0000256" key="6">
    <source>
        <dbReference type="ARBA" id="ARBA00022840"/>
    </source>
</evidence>
<dbReference type="SMART" id="SM00220">
    <property type="entry name" value="S_TKc"/>
    <property type="match status" value="1"/>
</dbReference>
<dbReference type="InterPro" id="IPR000719">
    <property type="entry name" value="Prot_kinase_dom"/>
</dbReference>
<keyword evidence="6 7" id="KW-0067">ATP-binding</keyword>
<protein>
    <recommendedName>
        <fullName evidence="1">non-specific serine/threonine protein kinase</fullName>
        <ecNumber evidence="1">2.7.11.1</ecNumber>
    </recommendedName>
</protein>